<dbReference type="Pfam" id="PF01051">
    <property type="entry name" value="Rep3_N"/>
    <property type="match status" value="1"/>
</dbReference>
<dbReference type="InterPro" id="IPR036390">
    <property type="entry name" value="WH_DNA-bd_sf"/>
</dbReference>
<organism evidence="3 4">
    <name type="scientific">Wohlfahrtiimonas chitiniclastica SH04</name>
    <dbReference type="NCBI Taxonomy" id="1261130"/>
    <lineage>
        <taxon>Bacteria</taxon>
        <taxon>Pseudomonadati</taxon>
        <taxon>Pseudomonadota</taxon>
        <taxon>Gammaproteobacteria</taxon>
        <taxon>Cardiobacteriales</taxon>
        <taxon>Ignatzschineriaceae</taxon>
        <taxon>Wohlfahrtiimonas</taxon>
    </lineage>
</organism>
<evidence type="ECO:0000256" key="1">
    <source>
        <dbReference type="ARBA" id="ARBA00038283"/>
    </source>
</evidence>
<dbReference type="OrthoDB" id="7060771at2"/>
<dbReference type="AlphaFoldDB" id="L8XTD8"/>
<keyword evidence="4" id="KW-1185">Reference proteome</keyword>
<protein>
    <submittedName>
        <fullName evidence="3">Replication protein</fullName>
    </submittedName>
</protein>
<dbReference type="InterPro" id="IPR036388">
    <property type="entry name" value="WH-like_DNA-bd_sf"/>
</dbReference>
<evidence type="ECO:0000313" key="4">
    <source>
        <dbReference type="Proteomes" id="UP000011617"/>
    </source>
</evidence>
<proteinExistence type="inferred from homology"/>
<sequence>MAKDVVIKDNALINATYTLSLTEQRILLLSIVLARKNNQVIDHNEYLKIHANDFAEAYDVDKKNVYRDLKTACNTLFRREFSYTQGRTIIRSHWLQSSKYHEDSGEIEILFARELIPFIELIEEKLCYTKYFLEDVARMTSPYAIRLYELIIAWRSTHKTPIFELQEFRNRLGVEAHEYPKMSDFKRRVLDLAIAQINELSNIQIKMVQHKKGRSITGFSFTFVEFTTKDERDPNTIDWIDEQAQTSSKPKRQRITEHEAAKLGRPGEEWPDLLKRIGSKYHVIFNNS</sequence>
<comment type="caution">
    <text evidence="3">The sequence shown here is derived from an EMBL/GenBank/DDBJ whole genome shotgun (WGS) entry which is preliminary data.</text>
</comment>
<dbReference type="Proteomes" id="UP000011617">
    <property type="component" value="Unassembled WGS sequence"/>
</dbReference>
<dbReference type="SUPFAM" id="SSF46785">
    <property type="entry name" value="Winged helix' DNA-binding domain"/>
    <property type="match status" value="2"/>
</dbReference>
<feature type="domain" description="Initiator Rep protein WH1" evidence="2">
    <location>
        <begin position="6"/>
        <end position="151"/>
    </location>
</feature>
<gene>
    <name evidence="3" type="ORF">F387_02036</name>
</gene>
<accession>L8XTD8</accession>
<dbReference type="GO" id="GO:0003887">
    <property type="term" value="F:DNA-directed DNA polymerase activity"/>
    <property type="evidence" value="ECO:0007669"/>
    <property type="project" value="InterPro"/>
</dbReference>
<dbReference type="InterPro" id="IPR000525">
    <property type="entry name" value="Initiator_Rep_WH1"/>
</dbReference>
<dbReference type="EMBL" id="AOBV01000023">
    <property type="protein sequence ID" value="ELV07172.1"/>
    <property type="molecule type" value="Genomic_DNA"/>
</dbReference>
<dbReference type="HOGENOM" id="CLU_047367_1_1_6"/>
<evidence type="ECO:0000313" key="3">
    <source>
        <dbReference type="EMBL" id="ELV07172.1"/>
    </source>
</evidence>
<comment type="similarity">
    <text evidence="1">Belongs to the initiator RepB protein family.</text>
</comment>
<dbReference type="GO" id="GO:0006270">
    <property type="term" value="P:DNA replication initiation"/>
    <property type="evidence" value="ECO:0007669"/>
    <property type="project" value="InterPro"/>
</dbReference>
<reference evidence="3 4" key="1">
    <citation type="journal article" date="2013" name="Genome Announc.">
        <title>Complete Genome Sequence of Wohlfahrtiimonas chitiniclastica Strain SH04, Isolated from Chrysomya megacephala Collected from Pudong International Airport in China.</title>
        <authorList>
            <person name="Cao X.M."/>
            <person name="Chen T."/>
            <person name="Xu L.Z."/>
            <person name="Yao L.S."/>
            <person name="Qi J."/>
            <person name="Zhang X.L."/>
            <person name="Yan Q.L."/>
            <person name="Deng Y.H."/>
            <person name="Guo T.Y."/>
            <person name="Wang J."/>
            <person name="Hu K.X."/>
            <person name="Xu B.L."/>
        </authorList>
    </citation>
    <scope>NUCLEOTIDE SEQUENCE [LARGE SCALE GENOMIC DNA]</scope>
    <source>
        <strain evidence="3 4">SH04</strain>
    </source>
</reference>
<dbReference type="NCBIfam" id="NF038290">
    <property type="entry name" value="repM_Acin"/>
    <property type="match status" value="1"/>
</dbReference>
<evidence type="ECO:0000259" key="2">
    <source>
        <dbReference type="Pfam" id="PF01051"/>
    </source>
</evidence>
<dbReference type="PATRIC" id="fig|1261130.3.peg.1931"/>
<name>L8XTD8_9GAMM</name>
<dbReference type="Pfam" id="PF21205">
    <property type="entry name" value="Rep3_C"/>
    <property type="match status" value="1"/>
</dbReference>
<dbReference type="RefSeq" id="WP_008317000.1">
    <property type="nucleotide sequence ID" value="NZ_KB372793.1"/>
</dbReference>
<dbReference type="Gene3D" id="1.10.10.10">
    <property type="entry name" value="Winged helix-like DNA-binding domain superfamily/Winged helix DNA-binding domain"/>
    <property type="match status" value="2"/>
</dbReference>